<evidence type="ECO:0000256" key="1">
    <source>
        <dbReference type="SAM" id="MobiDB-lite"/>
    </source>
</evidence>
<dbReference type="InParanoid" id="A0A7R8UZ47"/>
<sequence length="183" mass="20815">MEARKISHELMNLKISESDNESILEPTTSQPTEERCSTPDMESGEANISISNDNLDLSIIERGNGNENLDVSMEDECEVDEAKGSSRDSDDYSDNYICNGSHSRLDSDDCNDCDEGVDSDDNSVCDNCAALNNAYIQYDDHIYYRDLRNDIYYDHNIHYNNEDVEELVHTNSFEVHDSELEEC</sequence>
<reference evidence="2 3" key="1">
    <citation type="submission" date="2020-11" db="EMBL/GenBank/DDBJ databases">
        <authorList>
            <person name="Wallbank WR R."/>
            <person name="Pardo Diaz C."/>
            <person name="Kozak K."/>
            <person name="Martin S."/>
            <person name="Jiggins C."/>
            <person name="Moest M."/>
            <person name="Warren A I."/>
            <person name="Generalovic N T."/>
            <person name="Byers J.R.P. K."/>
            <person name="Montejo-Kovacevich G."/>
            <person name="Yen C E."/>
        </authorList>
    </citation>
    <scope>NUCLEOTIDE SEQUENCE [LARGE SCALE GENOMIC DNA]</scope>
</reference>
<feature type="region of interest" description="Disordered" evidence="1">
    <location>
        <begin position="13"/>
        <end position="48"/>
    </location>
</feature>
<name>A0A7R8UZ47_HERIL</name>
<organism evidence="2 3">
    <name type="scientific">Hermetia illucens</name>
    <name type="common">Black soldier fly</name>
    <dbReference type="NCBI Taxonomy" id="343691"/>
    <lineage>
        <taxon>Eukaryota</taxon>
        <taxon>Metazoa</taxon>
        <taxon>Ecdysozoa</taxon>
        <taxon>Arthropoda</taxon>
        <taxon>Hexapoda</taxon>
        <taxon>Insecta</taxon>
        <taxon>Pterygota</taxon>
        <taxon>Neoptera</taxon>
        <taxon>Endopterygota</taxon>
        <taxon>Diptera</taxon>
        <taxon>Brachycera</taxon>
        <taxon>Stratiomyomorpha</taxon>
        <taxon>Stratiomyidae</taxon>
        <taxon>Hermetiinae</taxon>
        <taxon>Hermetia</taxon>
    </lineage>
</organism>
<gene>
    <name evidence="2" type="ORF">HERILL_LOCUS11744</name>
</gene>
<dbReference type="Proteomes" id="UP000594454">
    <property type="component" value="Chromosome 4"/>
</dbReference>
<accession>A0A7R8UZ47</accession>
<keyword evidence="3" id="KW-1185">Reference proteome</keyword>
<dbReference type="AlphaFoldDB" id="A0A7R8UZ47"/>
<evidence type="ECO:0000313" key="2">
    <source>
        <dbReference type="EMBL" id="CAD7089171.1"/>
    </source>
</evidence>
<evidence type="ECO:0000313" key="3">
    <source>
        <dbReference type="Proteomes" id="UP000594454"/>
    </source>
</evidence>
<proteinExistence type="predicted"/>
<dbReference type="EMBL" id="LR899012">
    <property type="protein sequence ID" value="CAD7089171.1"/>
    <property type="molecule type" value="Genomic_DNA"/>
</dbReference>
<protein>
    <submittedName>
        <fullName evidence="2">Uncharacterized protein</fullName>
    </submittedName>
</protein>